<protein>
    <submittedName>
        <fullName evidence="7">Branched-chain amino acid ABC transporter substrate-binding protein</fullName>
    </submittedName>
</protein>
<feature type="transmembrane region" description="Helical" evidence="6">
    <location>
        <begin position="39"/>
        <end position="59"/>
    </location>
</feature>
<feature type="transmembrane region" description="Helical" evidence="6">
    <location>
        <begin position="255"/>
        <end position="278"/>
    </location>
</feature>
<dbReference type="PANTHER" id="PTHR30238:SF0">
    <property type="entry name" value="THYLAKOID MEMBRANE PROTEIN TERC, CHLOROPLASTIC"/>
    <property type="match status" value="1"/>
</dbReference>
<dbReference type="Pfam" id="PF03741">
    <property type="entry name" value="TerC"/>
    <property type="match status" value="1"/>
</dbReference>
<keyword evidence="3 6" id="KW-0812">Transmembrane</keyword>
<dbReference type="RefSeq" id="WP_260791006.1">
    <property type="nucleotide sequence ID" value="NZ_CP093313.1"/>
</dbReference>
<name>A0A9J7BJN0_9BACT</name>
<evidence type="ECO:0000256" key="5">
    <source>
        <dbReference type="ARBA" id="ARBA00023136"/>
    </source>
</evidence>
<comment type="subcellular location">
    <subcellularLocation>
        <location evidence="1">Membrane</location>
        <topology evidence="1">Multi-pass membrane protein</topology>
    </subcellularLocation>
</comment>
<keyword evidence="8" id="KW-1185">Reference proteome</keyword>
<dbReference type="InterPro" id="IPR005496">
    <property type="entry name" value="Integral_membrane_TerC"/>
</dbReference>
<evidence type="ECO:0000313" key="8">
    <source>
        <dbReference type="Proteomes" id="UP001059380"/>
    </source>
</evidence>
<dbReference type="EMBL" id="CP093313">
    <property type="protein sequence ID" value="UWZ81994.1"/>
    <property type="molecule type" value="Genomic_DNA"/>
</dbReference>
<gene>
    <name evidence="7" type="ORF">MOP44_15590</name>
</gene>
<evidence type="ECO:0000256" key="6">
    <source>
        <dbReference type="SAM" id="Phobius"/>
    </source>
</evidence>
<accession>A0A9J7BJN0</accession>
<keyword evidence="5 6" id="KW-0472">Membrane</keyword>
<proteinExistence type="inferred from homology"/>
<comment type="similarity">
    <text evidence="2">Belongs to the TerC family.</text>
</comment>
<evidence type="ECO:0000313" key="7">
    <source>
        <dbReference type="EMBL" id="UWZ81994.1"/>
    </source>
</evidence>
<evidence type="ECO:0000256" key="3">
    <source>
        <dbReference type="ARBA" id="ARBA00022692"/>
    </source>
</evidence>
<evidence type="ECO:0000256" key="1">
    <source>
        <dbReference type="ARBA" id="ARBA00004141"/>
    </source>
</evidence>
<dbReference type="AlphaFoldDB" id="A0A9J7BJN0"/>
<dbReference type="PANTHER" id="PTHR30238">
    <property type="entry name" value="MEMBRANE BOUND PREDICTED REDOX MODULATOR"/>
    <property type="match status" value="1"/>
</dbReference>
<evidence type="ECO:0000256" key="2">
    <source>
        <dbReference type="ARBA" id="ARBA00007511"/>
    </source>
</evidence>
<keyword evidence="4 6" id="KW-1133">Transmembrane helix</keyword>
<dbReference type="KEGG" id="orp:MOP44_15590"/>
<evidence type="ECO:0000256" key="4">
    <source>
        <dbReference type="ARBA" id="ARBA00022989"/>
    </source>
</evidence>
<dbReference type="GO" id="GO:0016020">
    <property type="term" value="C:membrane"/>
    <property type="evidence" value="ECO:0007669"/>
    <property type="project" value="UniProtKB-SubCell"/>
</dbReference>
<sequence length="298" mass="32478">MIGGGEWSWWIGFHIAVVVLLIADSFLPVHKQDRRSHVLSWLWTACLVLMAFAFAGWISMKEGHATALQFVAGYTIEMSLSIDNLFVFLVIFQGFQVSAKSQQKALVWGVGGAIVLRALFIALGVTLLHHFEWITYVFGAVLLWAGWRLLSQPAHGVLPSWLRKMHPKEGSLLPIILAVEMTDVMFAIDSIPAVLAVSRDPFVVYTSNIAAILGLRSLYFAMSSLLDRLRYLHYGLGVLLGFVGLKMITAKWIDVSIITSLVVIGAILAITTIASLIAGKGESGKGTEGHSGGVESGE</sequence>
<organism evidence="7 8">
    <name type="scientific">Occallatibacter riparius</name>
    <dbReference type="NCBI Taxonomy" id="1002689"/>
    <lineage>
        <taxon>Bacteria</taxon>
        <taxon>Pseudomonadati</taxon>
        <taxon>Acidobacteriota</taxon>
        <taxon>Terriglobia</taxon>
        <taxon>Terriglobales</taxon>
        <taxon>Acidobacteriaceae</taxon>
        <taxon>Occallatibacter</taxon>
    </lineage>
</organism>
<dbReference type="Proteomes" id="UP001059380">
    <property type="component" value="Chromosome"/>
</dbReference>
<feature type="transmembrane region" description="Helical" evidence="6">
    <location>
        <begin position="231"/>
        <end position="249"/>
    </location>
</feature>
<reference evidence="7" key="1">
    <citation type="submission" date="2021-04" db="EMBL/GenBank/DDBJ databases">
        <title>Phylogenetic analysis of Acidobacteriaceae.</title>
        <authorList>
            <person name="Qiu L."/>
            <person name="Zhang Q."/>
        </authorList>
    </citation>
    <scope>NUCLEOTIDE SEQUENCE</scope>
    <source>
        <strain evidence="7">DSM 25168</strain>
    </source>
</reference>
<feature type="transmembrane region" description="Helical" evidence="6">
    <location>
        <begin position="105"/>
        <end position="127"/>
    </location>
</feature>
<feature type="transmembrane region" description="Helical" evidence="6">
    <location>
        <begin position="7"/>
        <end position="27"/>
    </location>
</feature>
<feature type="transmembrane region" description="Helical" evidence="6">
    <location>
        <begin position="202"/>
        <end position="219"/>
    </location>
</feature>
<feature type="transmembrane region" description="Helical" evidence="6">
    <location>
        <begin position="71"/>
        <end position="93"/>
    </location>
</feature>
<feature type="transmembrane region" description="Helical" evidence="6">
    <location>
        <begin position="133"/>
        <end position="150"/>
    </location>
</feature>
<feature type="transmembrane region" description="Helical" evidence="6">
    <location>
        <begin position="171"/>
        <end position="196"/>
    </location>
</feature>